<feature type="compositionally biased region" description="Basic and acidic residues" evidence="1">
    <location>
        <begin position="1"/>
        <end position="16"/>
    </location>
</feature>
<feature type="compositionally biased region" description="Low complexity" evidence="1">
    <location>
        <begin position="17"/>
        <end position="29"/>
    </location>
</feature>
<gene>
    <name evidence="2" type="ORF">PHYPSEUDO_006774</name>
</gene>
<accession>A0A8T1VL20</accession>
<feature type="region of interest" description="Disordered" evidence="1">
    <location>
        <begin position="1"/>
        <end position="82"/>
    </location>
</feature>
<evidence type="ECO:0000256" key="1">
    <source>
        <dbReference type="SAM" id="MobiDB-lite"/>
    </source>
</evidence>
<protein>
    <submittedName>
        <fullName evidence="2">Uncharacterized protein</fullName>
    </submittedName>
</protein>
<sequence>MDSRVQGEEGELKAEYSDALSAASGSEASEVGPSQGQVPGNPPPVKTMPSGPPAGTGACAAETPSAPLTDPLRPDLTTPEGMNTVTALLQRAVANP</sequence>
<evidence type="ECO:0000313" key="2">
    <source>
        <dbReference type="EMBL" id="KAG7380773.1"/>
    </source>
</evidence>
<feature type="compositionally biased region" description="Pro residues" evidence="1">
    <location>
        <begin position="40"/>
        <end position="52"/>
    </location>
</feature>
<evidence type="ECO:0000313" key="3">
    <source>
        <dbReference type="Proteomes" id="UP000694044"/>
    </source>
</evidence>
<comment type="caution">
    <text evidence="2">The sequence shown here is derived from an EMBL/GenBank/DDBJ whole genome shotgun (WGS) entry which is preliminary data.</text>
</comment>
<proteinExistence type="predicted"/>
<reference evidence="2" key="1">
    <citation type="submission" date="2021-02" db="EMBL/GenBank/DDBJ databases">
        <authorList>
            <person name="Palmer J.M."/>
        </authorList>
    </citation>
    <scope>NUCLEOTIDE SEQUENCE</scope>
    <source>
        <strain evidence="2">SCRP734</strain>
    </source>
</reference>
<dbReference type="EMBL" id="JAGDFM010000277">
    <property type="protein sequence ID" value="KAG7380773.1"/>
    <property type="molecule type" value="Genomic_DNA"/>
</dbReference>
<name>A0A8T1VL20_9STRA</name>
<keyword evidence="3" id="KW-1185">Reference proteome</keyword>
<dbReference type="AlphaFoldDB" id="A0A8T1VL20"/>
<dbReference type="Proteomes" id="UP000694044">
    <property type="component" value="Unassembled WGS sequence"/>
</dbReference>
<organism evidence="2 3">
    <name type="scientific">Phytophthora pseudosyringae</name>
    <dbReference type="NCBI Taxonomy" id="221518"/>
    <lineage>
        <taxon>Eukaryota</taxon>
        <taxon>Sar</taxon>
        <taxon>Stramenopiles</taxon>
        <taxon>Oomycota</taxon>
        <taxon>Peronosporomycetes</taxon>
        <taxon>Peronosporales</taxon>
        <taxon>Peronosporaceae</taxon>
        <taxon>Phytophthora</taxon>
    </lineage>
</organism>